<dbReference type="PANTHER" id="PTHR31286:SF180">
    <property type="entry name" value="OS10G0362600 PROTEIN"/>
    <property type="match status" value="1"/>
</dbReference>
<dbReference type="STRING" id="3775.A0A1Q3B5Z4"/>
<reference evidence="4" key="1">
    <citation type="submission" date="2016-04" db="EMBL/GenBank/DDBJ databases">
        <title>Cephalotus genome sequencing.</title>
        <authorList>
            <person name="Fukushima K."/>
            <person name="Hasebe M."/>
            <person name="Fang X."/>
        </authorList>
    </citation>
    <scope>NUCLEOTIDE SEQUENCE [LARGE SCALE GENOMIC DNA]</scope>
    <source>
        <strain evidence="4">cv. St1</strain>
    </source>
</reference>
<dbReference type="Pfam" id="PF14111">
    <property type="entry name" value="DUF4283"/>
    <property type="match status" value="1"/>
</dbReference>
<comment type="caution">
    <text evidence="3">The sequence shown here is derived from an EMBL/GenBank/DDBJ whole genome shotgun (WGS) entry which is preliminary data.</text>
</comment>
<dbReference type="InterPro" id="IPR040256">
    <property type="entry name" value="At4g02000-like"/>
</dbReference>
<dbReference type="PANTHER" id="PTHR31286">
    <property type="entry name" value="GLYCINE-RICH CELL WALL STRUCTURAL PROTEIN 1.8-LIKE"/>
    <property type="match status" value="1"/>
</dbReference>
<feature type="compositionally biased region" description="Pro residues" evidence="1">
    <location>
        <begin position="487"/>
        <end position="500"/>
    </location>
</feature>
<evidence type="ECO:0000313" key="4">
    <source>
        <dbReference type="Proteomes" id="UP000187406"/>
    </source>
</evidence>
<feature type="region of interest" description="Disordered" evidence="1">
    <location>
        <begin position="432"/>
        <end position="521"/>
    </location>
</feature>
<feature type="compositionally biased region" description="Low complexity" evidence="1">
    <location>
        <begin position="436"/>
        <end position="449"/>
    </location>
</feature>
<organism evidence="3 4">
    <name type="scientific">Cephalotus follicularis</name>
    <name type="common">Albany pitcher plant</name>
    <dbReference type="NCBI Taxonomy" id="3775"/>
    <lineage>
        <taxon>Eukaryota</taxon>
        <taxon>Viridiplantae</taxon>
        <taxon>Streptophyta</taxon>
        <taxon>Embryophyta</taxon>
        <taxon>Tracheophyta</taxon>
        <taxon>Spermatophyta</taxon>
        <taxon>Magnoliopsida</taxon>
        <taxon>eudicotyledons</taxon>
        <taxon>Gunneridae</taxon>
        <taxon>Pentapetalae</taxon>
        <taxon>rosids</taxon>
        <taxon>fabids</taxon>
        <taxon>Oxalidales</taxon>
        <taxon>Cephalotaceae</taxon>
        <taxon>Cephalotus</taxon>
    </lineage>
</organism>
<evidence type="ECO:0000313" key="3">
    <source>
        <dbReference type="EMBL" id="GAV63428.1"/>
    </source>
</evidence>
<accession>A0A1Q3B5Z4</accession>
<gene>
    <name evidence="3" type="ORF">CFOL_v3_06946</name>
</gene>
<feature type="compositionally biased region" description="Polar residues" evidence="1">
    <location>
        <begin position="460"/>
        <end position="475"/>
    </location>
</feature>
<keyword evidence="4" id="KW-1185">Reference proteome</keyword>
<feature type="compositionally biased region" description="Basic and acidic residues" evidence="1">
    <location>
        <begin position="1"/>
        <end position="10"/>
    </location>
</feature>
<dbReference type="InParanoid" id="A0A1Q3B5Z4"/>
<evidence type="ECO:0000259" key="2">
    <source>
        <dbReference type="Pfam" id="PF14111"/>
    </source>
</evidence>
<dbReference type="InterPro" id="IPR025558">
    <property type="entry name" value="DUF4283"/>
</dbReference>
<sequence>MTGGEPRDPPPADPTLPPSSLPSSSTAPALHQKISYKSALGRPASAPLIPLSQLPEVPKIPINPKSPSSFNGKPLGNLSPQDVKLASEFHAFSLIAKFSLQRPPVDLFEHHVNSSWGLQQSATVGLLDPKHILIHFHSADDFSKAWSRESRVFDNRRFLLLRWTPIFSKRKDSSLSEMWMRLPGLPLQCQNPSILEVIGNSIGHFLCLDERTKRLKHPMSPRLCVEMDLAVKLPEEVVIAVGTEEIYHQKIEYDQRIGFCNFCLLQGHLDINCRKKQNQANNNGNATATQGNVNSTLNVTVVNAVQPENVHRPRVRRPNRTQPADHPSSISHPPTACEFAQVNLSLQPATQSPAATHNPTHPFPPHPTQAIEPAILNDDGALQSDEIPFTVYAPQSSCPIQIQDKVNDTQLITLHNKFDLLTTTSDSPSQAALGVSSLPLEPSNSLSPLMTNKTKDPTPVTLQPNPSISPSHQNTAPPPNLLAAVLLPPPPQQAPVPSNPPALLSPNEPALSTNPPPSSAAQQTLVMQLIDSPVPPTQPVAPVLDNAPPTLACT</sequence>
<feature type="region of interest" description="Disordered" evidence="1">
    <location>
        <begin position="309"/>
        <end position="334"/>
    </location>
</feature>
<dbReference type="AlphaFoldDB" id="A0A1Q3B5Z4"/>
<dbReference type="Proteomes" id="UP000187406">
    <property type="component" value="Unassembled WGS sequence"/>
</dbReference>
<feature type="compositionally biased region" description="Pro residues" evidence="1">
    <location>
        <begin position="11"/>
        <end position="20"/>
    </location>
</feature>
<protein>
    <submittedName>
        <fullName evidence="3">DUF4283 domain-containing protein</fullName>
    </submittedName>
</protein>
<evidence type="ECO:0000256" key="1">
    <source>
        <dbReference type="SAM" id="MobiDB-lite"/>
    </source>
</evidence>
<feature type="compositionally biased region" description="Low complexity" evidence="1">
    <location>
        <begin position="21"/>
        <end position="30"/>
    </location>
</feature>
<dbReference type="EMBL" id="BDDD01000305">
    <property type="protein sequence ID" value="GAV63428.1"/>
    <property type="molecule type" value="Genomic_DNA"/>
</dbReference>
<dbReference type="OrthoDB" id="851886at2759"/>
<feature type="domain" description="DUF4283" evidence="2">
    <location>
        <begin position="88"/>
        <end position="167"/>
    </location>
</feature>
<proteinExistence type="predicted"/>
<name>A0A1Q3B5Z4_CEPFO</name>
<feature type="region of interest" description="Disordered" evidence="1">
    <location>
        <begin position="1"/>
        <end position="36"/>
    </location>
</feature>